<dbReference type="EMBL" id="KQ989564">
    <property type="protein sequence ID" value="KZV54237.1"/>
    <property type="molecule type" value="Genomic_DNA"/>
</dbReference>
<accession>A0A2Z7D5M0</accession>
<dbReference type="Proteomes" id="UP000250235">
    <property type="component" value="Unassembled WGS sequence"/>
</dbReference>
<reference evidence="2 3" key="1">
    <citation type="journal article" date="2015" name="Proc. Natl. Acad. Sci. U.S.A.">
        <title>The resurrection genome of Boea hygrometrica: A blueprint for survival of dehydration.</title>
        <authorList>
            <person name="Xiao L."/>
            <person name="Yang G."/>
            <person name="Zhang L."/>
            <person name="Yang X."/>
            <person name="Zhao S."/>
            <person name="Ji Z."/>
            <person name="Zhou Q."/>
            <person name="Hu M."/>
            <person name="Wang Y."/>
            <person name="Chen M."/>
            <person name="Xu Y."/>
            <person name="Jin H."/>
            <person name="Xiao X."/>
            <person name="Hu G."/>
            <person name="Bao F."/>
            <person name="Hu Y."/>
            <person name="Wan P."/>
            <person name="Li L."/>
            <person name="Deng X."/>
            <person name="Kuang T."/>
            <person name="Xiang C."/>
            <person name="Zhu J.K."/>
            <person name="Oliver M.J."/>
            <person name="He Y."/>
        </authorList>
    </citation>
    <scope>NUCLEOTIDE SEQUENCE [LARGE SCALE GENOMIC DNA]</scope>
    <source>
        <strain evidence="3">cv. XS01</strain>
    </source>
</reference>
<dbReference type="AlphaFoldDB" id="A0A2Z7D5M0"/>
<protein>
    <submittedName>
        <fullName evidence="2">Uncharacterized protein</fullName>
    </submittedName>
</protein>
<proteinExistence type="predicted"/>
<feature type="compositionally biased region" description="Basic and acidic residues" evidence="1">
    <location>
        <begin position="154"/>
        <end position="164"/>
    </location>
</feature>
<name>A0A2Z7D5M0_9LAMI</name>
<sequence>MSTRGNGNGNPRPHLHQLYNKTNPVNQPGLYEEGIVMGFQTVNLASILEMSLIKFEGTILQSSPPRQEYGYDRFGNLRYCRGVNTGQPYCSSLLVELESAEIDSDLVIYRTTLVRTFQVVTICRVDKSEIRQSGPRPDPRLLRQTALEVLTRSARSDSPRKTRPEQNSGEVGRRRRRTAAAAAAA</sequence>
<keyword evidence="3" id="KW-1185">Reference proteome</keyword>
<feature type="region of interest" description="Disordered" evidence="1">
    <location>
        <begin position="150"/>
        <end position="185"/>
    </location>
</feature>
<evidence type="ECO:0000256" key="1">
    <source>
        <dbReference type="SAM" id="MobiDB-lite"/>
    </source>
</evidence>
<organism evidence="2 3">
    <name type="scientific">Dorcoceras hygrometricum</name>
    <dbReference type="NCBI Taxonomy" id="472368"/>
    <lineage>
        <taxon>Eukaryota</taxon>
        <taxon>Viridiplantae</taxon>
        <taxon>Streptophyta</taxon>
        <taxon>Embryophyta</taxon>
        <taxon>Tracheophyta</taxon>
        <taxon>Spermatophyta</taxon>
        <taxon>Magnoliopsida</taxon>
        <taxon>eudicotyledons</taxon>
        <taxon>Gunneridae</taxon>
        <taxon>Pentapetalae</taxon>
        <taxon>asterids</taxon>
        <taxon>lamiids</taxon>
        <taxon>Lamiales</taxon>
        <taxon>Gesneriaceae</taxon>
        <taxon>Didymocarpoideae</taxon>
        <taxon>Trichosporeae</taxon>
        <taxon>Loxocarpinae</taxon>
        <taxon>Dorcoceras</taxon>
    </lineage>
</organism>
<gene>
    <name evidence="2" type="ORF">F511_33169</name>
</gene>
<evidence type="ECO:0000313" key="3">
    <source>
        <dbReference type="Proteomes" id="UP000250235"/>
    </source>
</evidence>
<evidence type="ECO:0000313" key="2">
    <source>
        <dbReference type="EMBL" id="KZV54237.1"/>
    </source>
</evidence>